<evidence type="ECO:0000313" key="7">
    <source>
        <dbReference type="EMBL" id="CUG93062.1"/>
    </source>
</evidence>
<keyword evidence="3 5" id="KW-0560">Oxidoreductase</keyword>
<evidence type="ECO:0000256" key="4">
    <source>
        <dbReference type="ARBA" id="ARBA00023062"/>
    </source>
</evidence>
<reference evidence="8" key="1">
    <citation type="submission" date="2015-09" db="EMBL/GenBank/DDBJ databases">
        <authorList>
            <consortium name="Pathogen Informatics"/>
        </authorList>
    </citation>
    <scope>NUCLEOTIDE SEQUENCE [LARGE SCALE GENOMIC DNA]</scope>
    <source>
        <strain evidence="8">Lake Konstanz</strain>
    </source>
</reference>
<sequence length="569" mass="63395">MLRRIASSLPVSPPVIGGARHASVKQQSKKLVVATSRDAHGKKPLREIFLAVAVMQAMRVKYLSANSEKLIKTSEKVFGEFLTHLAVKSTFFRHFCGGEYTHELTATVGRLAAQGIGSIFDYAAEAEETSGEGITMRGMTAISKDSSIAYTTSPDKFDETMTLNLLCIGHAKLMVHKVGRGFAAIKFSGLAEPMLLARVSALMLSLRQAWVGFFNNEKMPPLEECRVVVGFSLNDRFGDSKVVREGIQKLIKQRGQPALSQFEEDNIMKLLDPQNSGKVDYLRYISVVTSALLDRSTANAMILAPFMNANPQLTEHEQSMWKDLERRVGIILAMAVELGVKVTIDAEQSYFQMAIDYITRSHQAKYNQKEAVIYNTYQCYLTYTPQRLKNDLARAHDEGWVWAGKMVRGAYMQAENETAEKNHYASPVWHGKTPAEGLELTHKCYNDAANHILDVINAHPDSKLGVLFGTHNPTSVKLIADRVADLKPNNAAISCAQLLGMADHLTVALARADVSVFKYVPYGPVRETILYLGRRAKENNAVLSGARPEEYNLLIEELWRRLRGGRRDK</sequence>
<evidence type="ECO:0000259" key="6">
    <source>
        <dbReference type="Pfam" id="PF01619"/>
    </source>
</evidence>
<dbReference type="GO" id="GO:0010133">
    <property type="term" value="P:L-proline catabolic process to L-glutamate"/>
    <property type="evidence" value="ECO:0007669"/>
    <property type="project" value="TreeGrafter"/>
</dbReference>
<comment type="cofactor">
    <cofactor evidence="5">
        <name>FAD</name>
        <dbReference type="ChEBI" id="CHEBI:57692"/>
    </cofactor>
</comment>
<evidence type="ECO:0000256" key="2">
    <source>
        <dbReference type="ARBA" id="ARBA00012695"/>
    </source>
</evidence>
<keyword evidence="5" id="KW-0285">Flavoprotein</keyword>
<evidence type="ECO:0000256" key="3">
    <source>
        <dbReference type="ARBA" id="ARBA00023002"/>
    </source>
</evidence>
<name>A0A0S4JS18_BODSA</name>
<keyword evidence="5" id="KW-0274">FAD</keyword>
<dbReference type="OMA" id="GPLKKYH"/>
<evidence type="ECO:0000256" key="1">
    <source>
        <dbReference type="ARBA" id="ARBA00005869"/>
    </source>
</evidence>
<organism evidence="7 8">
    <name type="scientific">Bodo saltans</name>
    <name type="common">Flagellated protozoan</name>
    <dbReference type="NCBI Taxonomy" id="75058"/>
    <lineage>
        <taxon>Eukaryota</taxon>
        <taxon>Discoba</taxon>
        <taxon>Euglenozoa</taxon>
        <taxon>Kinetoplastea</taxon>
        <taxon>Metakinetoplastina</taxon>
        <taxon>Eubodonida</taxon>
        <taxon>Bodonidae</taxon>
        <taxon>Bodo</taxon>
    </lineage>
</organism>
<evidence type="ECO:0000256" key="5">
    <source>
        <dbReference type="RuleBase" id="RU364054"/>
    </source>
</evidence>
<dbReference type="GO" id="GO:0005739">
    <property type="term" value="C:mitochondrion"/>
    <property type="evidence" value="ECO:0007669"/>
    <property type="project" value="TreeGrafter"/>
</dbReference>
<dbReference type="InterPro" id="IPR011992">
    <property type="entry name" value="EF-hand-dom_pair"/>
</dbReference>
<dbReference type="InterPro" id="IPR002872">
    <property type="entry name" value="Proline_DH_dom"/>
</dbReference>
<comment type="function">
    <text evidence="5">Converts proline to delta-1-pyrroline-5-carboxylate.</text>
</comment>
<dbReference type="Pfam" id="PF01619">
    <property type="entry name" value="Pro_dh"/>
    <property type="match status" value="1"/>
</dbReference>
<dbReference type="VEuPathDB" id="TriTrypDB:BSAL_40565"/>
<feature type="domain" description="Proline dehydrogenase" evidence="6">
    <location>
        <begin position="279"/>
        <end position="544"/>
    </location>
</feature>
<dbReference type="OrthoDB" id="5464at2759"/>
<gene>
    <name evidence="7" type="ORF">BSAL_40565</name>
</gene>
<comment type="similarity">
    <text evidence="1 5">Belongs to the proline oxidase family.</text>
</comment>
<dbReference type="SUPFAM" id="SSF51730">
    <property type="entry name" value="FAD-linked oxidoreductase"/>
    <property type="match status" value="1"/>
</dbReference>
<dbReference type="PANTHER" id="PTHR13914">
    <property type="entry name" value="PROLINE OXIDASE"/>
    <property type="match status" value="1"/>
</dbReference>
<dbReference type="PANTHER" id="PTHR13914:SF0">
    <property type="entry name" value="PROLINE DEHYDROGENASE 1, MITOCHONDRIAL"/>
    <property type="match status" value="1"/>
</dbReference>
<dbReference type="SUPFAM" id="SSF47473">
    <property type="entry name" value="EF-hand"/>
    <property type="match status" value="1"/>
</dbReference>
<evidence type="ECO:0000313" key="8">
    <source>
        <dbReference type="Proteomes" id="UP000051952"/>
    </source>
</evidence>
<keyword evidence="8" id="KW-1185">Reference proteome</keyword>
<dbReference type="Proteomes" id="UP000051952">
    <property type="component" value="Unassembled WGS sequence"/>
</dbReference>
<proteinExistence type="inferred from homology"/>
<protein>
    <recommendedName>
        <fullName evidence="2 5">Proline dehydrogenase</fullName>
        <ecNumber evidence="2 5">1.5.5.2</ecNumber>
    </recommendedName>
</protein>
<dbReference type="AlphaFoldDB" id="A0A0S4JS18"/>
<dbReference type="GO" id="GO:0004657">
    <property type="term" value="F:proline dehydrogenase activity"/>
    <property type="evidence" value="ECO:0007669"/>
    <property type="project" value="UniProtKB-EC"/>
</dbReference>
<dbReference type="InterPro" id="IPR015659">
    <property type="entry name" value="Proline_oxidase"/>
</dbReference>
<dbReference type="EMBL" id="CYKH01002116">
    <property type="protein sequence ID" value="CUG93062.1"/>
    <property type="molecule type" value="Genomic_DNA"/>
</dbReference>
<keyword evidence="4 5" id="KW-0642">Proline metabolism</keyword>
<dbReference type="EC" id="1.5.5.2" evidence="2 5"/>
<dbReference type="GO" id="GO:0071949">
    <property type="term" value="F:FAD binding"/>
    <property type="evidence" value="ECO:0007669"/>
    <property type="project" value="TreeGrafter"/>
</dbReference>
<dbReference type="Gene3D" id="3.20.20.220">
    <property type="match status" value="2"/>
</dbReference>
<dbReference type="InterPro" id="IPR029041">
    <property type="entry name" value="FAD-linked_oxidoreductase-like"/>
</dbReference>
<accession>A0A0S4JS18</accession>
<comment type="catalytic activity">
    <reaction evidence="5">
        <text>L-proline + a quinone = (S)-1-pyrroline-5-carboxylate + a quinol + H(+)</text>
        <dbReference type="Rhea" id="RHEA:23784"/>
        <dbReference type="ChEBI" id="CHEBI:15378"/>
        <dbReference type="ChEBI" id="CHEBI:17388"/>
        <dbReference type="ChEBI" id="CHEBI:24646"/>
        <dbReference type="ChEBI" id="CHEBI:60039"/>
        <dbReference type="ChEBI" id="CHEBI:132124"/>
        <dbReference type="EC" id="1.5.5.2"/>
    </reaction>
</comment>